<evidence type="ECO:0000259" key="6">
    <source>
        <dbReference type="PROSITE" id="PS50893"/>
    </source>
</evidence>
<protein>
    <submittedName>
        <fullName evidence="7">ABC transporter, ATP-binding protein</fullName>
    </submittedName>
</protein>
<dbReference type="PANTHER" id="PTHR42734">
    <property type="entry name" value="METAL TRANSPORT SYSTEM ATP-BINDING PROTEIN TM_0124-RELATED"/>
    <property type="match status" value="1"/>
</dbReference>
<sequence>MKYSIRAENLSFRYLPREPKVVDTVSFDVHEGDFIGIIGPNGGGKSTLVKLIIGFLQPTEGNIHVAYSNSHTPYTIGWVPQHFAYDSHFPISVQDVVLSGRLATLPWHGRYQKADYAAVEKALDTVSLSHNLHTCFSHLSGGQMQRVLLARALVSHPKILILDEPTTNIDADNQQKILQILKKINASCTILMVTHDLHHTTHFFNKVFYMNKTLTTLTDTSSLINQFCCHTTSQDHIHA</sequence>
<dbReference type="InterPro" id="IPR017871">
    <property type="entry name" value="ABC_transporter-like_CS"/>
</dbReference>
<evidence type="ECO:0000313" key="8">
    <source>
        <dbReference type="Proteomes" id="UP000008305"/>
    </source>
</evidence>
<proteinExistence type="inferred from homology"/>
<dbReference type="PROSITE" id="PS50893">
    <property type="entry name" value="ABC_TRANSPORTER_2"/>
    <property type="match status" value="1"/>
</dbReference>
<dbReference type="InterPro" id="IPR003593">
    <property type="entry name" value="AAA+_ATPase"/>
</dbReference>
<evidence type="ECO:0000256" key="3">
    <source>
        <dbReference type="ARBA" id="ARBA00022448"/>
    </source>
</evidence>
<dbReference type="SMART" id="SM00382">
    <property type="entry name" value="AAA"/>
    <property type="match status" value="1"/>
</dbReference>
<dbReference type="GO" id="GO:0016887">
    <property type="term" value="F:ATP hydrolysis activity"/>
    <property type="evidence" value="ECO:0007669"/>
    <property type="project" value="InterPro"/>
</dbReference>
<dbReference type="Proteomes" id="UP000008305">
    <property type="component" value="Chromosome"/>
</dbReference>
<feature type="domain" description="ABC transporter" evidence="6">
    <location>
        <begin position="5"/>
        <end position="237"/>
    </location>
</feature>
<dbReference type="InterPro" id="IPR027417">
    <property type="entry name" value="P-loop_NTPase"/>
</dbReference>
<dbReference type="GO" id="GO:0005886">
    <property type="term" value="C:plasma membrane"/>
    <property type="evidence" value="ECO:0007669"/>
    <property type="project" value="UniProtKB-SubCell"/>
</dbReference>
<dbReference type="AlphaFoldDB" id="A0AA34WI14"/>
<reference evidence="7 8" key="1">
    <citation type="journal article" date="2011" name="J. Bacteriol.">
        <title>Genome sequence of the obligate intracellular animal pathogen Chlamydia pecorum E58.</title>
        <authorList>
            <person name="Mojica S."/>
            <person name="Huot Creasy H."/>
            <person name="Daugherty S."/>
            <person name="Read T.D."/>
            <person name="Kim T."/>
            <person name="Kaltenboeck B."/>
            <person name="Bavoil P."/>
            <person name="Myers G.S."/>
        </authorList>
    </citation>
    <scope>NUCLEOTIDE SEQUENCE [LARGE SCALE GENOMIC DNA]</scope>
    <source>
        <strain evidence="7 8">E58</strain>
    </source>
</reference>
<evidence type="ECO:0000256" key="2">
    <source>
        <dbReference type="ARBA" id="ARBA00005417"/>
    </source>
</evidence>
<dbReference type="PROSITE" id="PS00211">
    <property type="entry name" value="ABC_TRANSPORTER_1"/>
    <property type="match status" value="1"/>
</dbReference>
<name>A0AA34WI14_CHLPE</name>
<accession>A0AA34WI14</accession>
<dbReference type="GeneID" id="99718548"/>
<keyword evidence="8" id="KW-1185">Reference proteome</keyword>
<keyword evidence="5 7" id="KW-0067">ATP-binding</keyword>
<evidence type="ECO:0000256" key="1">
    <source>
        <dbReference type="ARBA" id="ARBA00004417"/>
    </source>
</evidence>
<evidence type="ECO:0000256" key="4">
    <source>
        <dbReference type="ARBA" id="ARBA00022741"/>
    </source>
</evidence>
<comment type="subcellular location">
    <subcellularLocation>
        <location evidence="1">Cell inner membrane</location>
        <topology evidence="1">Peripheral membrane protein</topology>
    </subcellularLocation>
</comment>
<dbReference type="GO" id="GO:0005524">
    <property type="term" value="F:ATP binding"/>
    <property type="evidence" value="ECO:0007669"/>
    <property type="project" value="UniProtKB-KW"/>
</dbReference>
<keyword evidence="4" id="KW-0547">Nucleotide-binding</keyword>
<dbReference type="PANTHER" id="PTHR42734:SF17">
    <property type="entry name" value="METAL TRANSPORT SYSTEM ATP-BINDING PROTEIN TM_0124-RELATED"/>
    <property type="match status" value="1"/>
</dbReference>
<comment type="similarity">
    <text evidence="2">Belongs to the ABC transporter superfamily.</text>
</comment>
<dbReference type="EMBL" id="CP002608">
    <property type="protein sequence ID" value="AEB41502.1"/>
    <property type="molecule type" value="Genomic_DNA"/>
</dbReference>
<dbReference type="Gene3D" id="3.40.50.300">
    <property type="entry name" value="P-loop containing nucleotide triphosphate hydrolases"/>
    <property type="match status" value="1"/>
</dbReference>
<dbReference type="RefSeq" id="WP_013712580.1">
    <property type="nucleotide sequence ID" value="NC_015408.1"/>
</dbReference>
<gene>
    <name evidence="7" type="primary">zinc</name>
    <name evidence="7" type="ordered locus">G5S_0523</name>
</gene>
<dbReference type="KEGG" id="cpm:G5S_0523"/>
<evidence type="ECO:0000256" key="5">
    <source>
        <dbReference type="ARBA" id="ARBA00022840"/>
    </source>
</evidence>
<organism evidence="7 8">
    <name type="scientific">Chlamydia pecorum (strain ATCC VR-628 / DSM 29919 / E58)</name>
    <name type="common">Chlamydophila pecorum</name>
    <dbReference type="NCBI Taxonomy" id="331635"/>
    <lineage>
        <taxon>Bacteria</taxon>
        <taxon>Pseudomonadati</taxon>
        <taxon>Chlamydiota</taxon>
        <taxon>Chlamydiia</taxon>
        <taxon>Chlamydiales</taxon>
        <taxon>Chlamydiaceae</taxon>
        <taxon>Chlamydia/Chlamydophila group</taxon>
        <taxon>Chlamydia</taxon>
    </lineage>
</organism>
<dbReference type="InterPro" id="IPR003439">
    <property type="entry name" value="ABC_transporter-like_ATP-bd"/>
</dbReference>
<dbReference type="InterPro" id="IPR050153">
    <property type="entry name" value="Metal_Ion_Import_ABC"/>
</dbReference>
<dbReference type="SUPFAM" id="SSF52540">
    <property type="entry name" value="P-loop containing nucleoside triphosphate hydrolases"/>
    <property type="match status" value="1"/>
</dbReference>
<keyword evidence="3" id="KW-0813">Transport</keyword>
<evidence type="ECO:0000313" key="7">
    <source>
        <dbReference type="EMBL" id="AEB41502.1"/>
    </source>
</evidence>
<dbReference type="Pfam" id="PF00005">
    <property type="entry name" value="ABC_tran"/>
    <property type="match status" value="1"/>
</dbReference>